<dbReference type="Proteomes" id="UP000614261">
    <property type="component" value="Unassembled WGS sequence"/>
</dbReference>
<sequence length="86" mass="9660">MQRILIWTEAEVIGLVDTWGLSRILTEVDEHGAITRELGFDMSGNIVHRHPGQPTKAKHGVFEFADIAPSGNTEMQLAEFERLWSA</sequence>
<organism evidence="1 2">
    <name type="scientific">Blastomonas aquatica</name>
    <dbReference type="NCBI Taxonomy" id="1510276"/>
    <lineage>
        <taxon>Bacteria</taxon>
        <taxon>Pseudomonadati</taxon>
        <taxon>Pseudomonadota</taxon>
        <taxon>Alphaproteobacteria</taxon>
        <taxon>Sphingomonadales</taxon>
        <taxon>Sphingomonadaceae</taxon>
        <taxon>Blastomonas</taxon>
    </lineage>
</organism>
<dbReference type="RefSeq" id="WP_188514197.1">
    <property type="nucleotide sequence ID" value="NZ_BMGD01000003.1"/>
</dbReference>
<protein>
    <recommendedName>
        <fullName evidence="3">Transposase</fullName>
    </recommendedName>
</protein>
<dbReference type="EMBL" id="BMGD01000003">
    <property type="protein sequence ID" value="GGB64285.1"/>
    <property type="molecule type" value="Genomic_DNA"/>
</dbReference>
<evidence type="ECO:0008006" key="3">
    <source>
        <dbReference type="Google" id="ProtNLM"/>
    </source>
</evidence>
<keyword evidence="2" id="KW-1185">Reference proteome</keyword>
<comment type="caution">
    <text evidence="1">The sequence shown here is derived from an EMBL/GenBank/DDBJ whole genome shotgun (WGS) entry which is preliminary data.</text>
</comment>
<proteinExistence type="predicted"/>
<evidence type="ECO:0000313" key="2">
    <source>
        <dbReference type="Proteomes" id="UP000614261"/>
    </source>
</evidence>
<reference evidence="2" key="1">
    <citation type="journal article" date="2019" name="Int. J. Syst. Evol. Microbiol.">
        <title>The Global Catalogue of Microorganisms (GCM) 10K type strain sequencing project: providing services to taxonomists for standard genome sequencing and annotation.</title>
        <authorList>
            <consortium name="The Broad Institute Genomics Platform"/>
            <consortium name="The Broad Institute Genome Sequencing Center for Infectious Disease"/>
            <person name="Wu L."/>
            <person name="Ma J."/>
        </authorList>
    </citation>
    <scope>NUCLEOTIDE SEQUENCE [LARGE SCALE GENOMIC DNA]</scope>
    <source>
        <strain evidence="2">CGMCC 1.12851</strain>
    </source>
</reference>
<accession>A0ABQ1JEQ8</accession>
<gene>
    <name evidence="1" type="ORF">GCM10010833_19200</name>
</gene>
<name>A0ABQ1JEQ8_9SPHN</name>
<evidence type="ECO:0000313" key="1">
    <source>
        <dbReference type="EMBL" id="GGB64285.1"/>
    </source>
</evidence>